<evidence type="ECO:0000259" key="2">
    <source>
        <dbReference type="PROSITE" id="PS51724"/>
    </source>
</evidence>
<proteinExistence type="predicted"/>
<dbReference type="Proteomes" id="UP000051096">
    <property type="component" value="Unassembled WGS sequence"/>
</dbReference>
<dbReference type="EMBL" id="LJUO01000055">
    <property type="protein sequence ID" value="KPK71748.1"/>
    <property type="molecule type" value="Genomic_DNA"/>
</dbReference>
<protein>
    <recommendedName>
        <fullName evidence="2">SPOR domain-containing protein</fullName>
    </recommendedName>
</protein>
<dbReference type="SUPFAM" id="SSF110997">
    <property type="entry name" value="Sporulation related repeat"/>
    <property type="match status" value="1"/>
</dbReference>
<reference evidence="3 4" key="1">
    <citation type="journal article" date="2015" name="Microbiome">
        <title>Genomic resolution of linkages in carbon, nitrogen, and sulfur cycling among widespread estuary sediment bacteria.</title>
        <authorList>
            <person name="Baker B.J."/>
            <person name="Lazar C.S."/>
            <person name="Teske A.P."/>
            <person name="Dick G.J."/>
        </authorList>
    </citation>
    <scope>NUCLEOTIDE SEQUENCE [LARGE SCALE GENOMIC DNA]</scope>
    <source>
        <strain evidence="3">SM23_60</strain>
    </source>
</reference>
<keyword evidence="1" id="KW-0732">Signal</keyword>
<evidence type="ECO:0000313" key="4">
    <source>
        <dbReference type="Proteomes" id="UP000051096"/>
    </source>
</evidence>
<dbReference type="PROSITE" id="PS51724">
    <property type="entry name" value="SPOR"/>
    <property type="match status" value="1"/>
</dbReference>
<evidence type="ECO:0000313" key="3">
    <source>
        <dbReference type="EMBL" id="KPK71748.1"/>
    </source>
</evidence>
<gene>
    <name evidence="3" type="ORF">AMJ87_06720</name>
</gene>
<feature type="signal peptide" evidence="1">
    <location>
        <begin position="1"/>
        <end position="19"/>
    </location>
</feature>
<dbReference type="Gene3D" id="3.30.70.1070">
    <property type="entry name" value="Sporulation related repeat"/>
    <property type="match status" value="1"/>
</dbReference>
<feature type="chain" id="PRO_5006646916" description="SPOR domain-containing protein" evidence="1">
    <location>
        <begin position="20"/>
        <end position="215"/>
    </location>
</feature>
<dbReference type="Pfam" id="PF05036">
    <property type="entry name" value="SPOR"/>
    <property type="match status" value="1"/>
</dbReference>
<organism evidence="3 4">
    <name type="scientific">candidate division WOR_3 bacterium SM23_60</name>
    <dbReference type="NCBI Taxonomy" id="1703780"/>
    <lineage>
        <taxon>Bacteria</taxon>
        <taxon>Bacteria division WOR-3</taxon>
    </lineage>
</organism>
<dbReference type="InterPro" id="IPR007730">
    <property type="entry name" value="SPOR-like_dom"/>
</dbReference>
<dbReference type="AlphaFoldDB" id="A0A0S8GHB6"/>
<comment type="caution">
    <text evidence="3">The sequence shown here is derived from an EMBL/GenBank/DDBJ whole genome shotgun (WGS) entry which is preliminary data.</text>
</comment>
<dbReference type="GO" id="GO:0042834">
    <property type="term" value="F:peptidoglycan binding"/>
    <property type="evidence" value="ECO:0007669"/>
    <property type="project" value="InterPro"/>
</dbReference>
<dbReference type="InterPro" id="IPR036680">
    <property type="entry name" value="SPOR-like_sf"/>
</dbReference>
<feature type="domain" description="SPOR" evidence="2">
    <location>
        <begin position="134"/>
        <end position="211"/>
    </location>
</feature>
<sequence length="215" mass="23430">MKKLVLVGFILLFVFCAKKQTTVETEGLEEVIVFGEEETTISEEPVYPTVGEEPIMPPEEEVVVPPPAEPTGGEEPYLEPMPMEEEAMVEPVPEEEVAVLPPPVEEEPAMPLPPAAPTTEREVYAPPATPTGAPAQVFGFRIQIFASSTNKGASRVADDARAVFGNQSVYVDHIVPYYKVRVGDCVTREEAEALRKQALNLGFTGAFIVETMITP</sequence>
<evidence type="ECO:0000256" key="1">
    <source>
        <dbReference type="SAM" id="SignalP"/>
    </source>
</evidence>
<accession>A0A0S8GHB6</accession>
<name>A0A0S8GHB6_UNCW3</name>